<dbReference type="Proteomes" id="UP000076842">
    <property type="component" value="Unassembled WGS sequence"/>
</dbReference>
<evidence type="ECO:0000313" key="4">
    <source>
        <dbReference type="Proteomes" id="UP000076842"/>
    </source>
</evidence>
<dbReference type="EMBL" id="KV424122">
    <property type="protein sequence ID" value="KZT51169.1"/>
    <property type="molecule type" value="Genomic_DNA"/>
</dbReference>
<evidence type="ECO:0000256" key="1">
    <source>
        <dbReference type="SAM" id="MobiDB-lite"/>
    </source>
</evidence>
<gene>
    <name evidence="3" type="ORF">CALCODRAFT_488142</name>
</gene>
<dbReference type="Pfam" id="PF10607">
    <property type="entry name" value="CTLH"/>
    <property type="match status" value="1"/>
</dbReference>
<dbReference type="InParanoid" id="A0A165CPW3"/>
<dbReference type="STRING" id="1353952.A0A165CPW3"/>
<feature type="region of interest" description="Disordered" evidence="1">
    <location>
        <begin position="336"/>
        <end position="378"/>
    </location>
</feature>
<protein>
    <recommendedName>
        <fullName evidence="2">CRA domain-containing protein</fullName>
    </recommendedName>
</protein>
<dbReference type="OrthoDB" id="8048523at2759"/>
<dbReference type="PROSITE" id="PS50896">
    <property type="entry name" value="LISH"/>
    <property type="match status" value="1"/>
</dbReference>
<proteinExistence type="predicted"/>
<sequence>MAPPSPATPSRAELRKLVLNYLCHYSFVDTAKAFSTSVPLQGWYEGEEDGNGPESIRMSDEQVEALDVRRDIRESILSGKIYEARELITAHFPTVLSDDPPLPPPPPAPFIIPQPLPCIPTMPVIPEFPSSLAPQNISLALSIQQWIEALRTVPLPYPAFSASPPAETTVTTAPVPANTEAQDQTALILMGQQLYARARQLNPPFNVQFRDELVNIASLVAYKEPEKAHESVRHHLEWSRRKGVATQVNGAILNSLGYPPYVPLASLIRQLTFVYQMLHELVVRPPDGGYPEGVEILDGGEEDQDWAADAIPEFRLSAYLYKEKKGKGDVDLIYRADEDEDEDMDAEGEEVAEPTATGDDDEGQEGSVDEGEAMETEV</sequence>
<reference evidence="3 4" key="1">
    <citation type="journal article" date="2016" name="Mol. Biol. Evol.">
        <title>Comparative Genomics of Early-Diverging Mushroom-Forming Fungi Provides Insights into the Origins of Lignocellulose Decay Capabilities.</title>
        <authorList>
            <person name="Nagy L.G."/>
            <person name="Riley R."/>
            <person name="Tritt A."/>
            <person name="Adam C."/>
            <person name="Daum C."/>
            <person name="Floudas D."/>
            <person name="Sun H."/>
            <person name="Yadav J.S."/>
            <person name="Pangilinan J."/>
            <person name="Larsson K.H."/>
            <person name="Matsuura K."/>
            <person name="Barry K."/>
            <person name="Labutti K."/>
            <person name="Kuo R."/>
            <person name="Ohm R.A."/>
            <person name="Bhattacharya S.S."/>
            <person name="Shirouzu T."/>
            <person name="Yoshinaga Y."/>
            <person name="Martin F.M."/>
            <person name="Grigoriev I.V."/>
            <person name="Hibbett D.S."/>
        </authorList>
    </citation>
    <scope>NUCLEOTIDE SEQUENCE [LARGE SCALE GENOMIC DNA]</scope>
    <source>
        <strain evidence="3 4">HHB12733</strain>
    </source>
</reference>
<name>A0A165CPW3_9BASI</name>
<organism evidence="3 4">
    <name type="scientific">Calocera cornea HHB12733</name>
    <dbReference type="NCBI Taxonomy" id="1353952"/>
    <lineage>
        <taxon>Eukaryota</taxon>
        <taxon>Fungi</taxon>
        <taxon>Dikarya</taxon>
        <taxon>Basidiomycota</taxon>
        <taxon>Agaricomycotina</taxon>
        <taxon>Dacrymycetes</taxon>
        <taxon>Dacrymycetales</taxon>
        <taxon>Dacrymycetaceae</taxon>
        <taxon>Calocera</taxon>
    </lineage>
</organism>
<dbReference type="InterPro" id="IPR050618">
    <property type="entry name" value="Ubq-SigPath_Reg"/>
</dbReference>
<feature type="compositionally biased region" description="Acidic residues" evidence="1">
    <location>
        <begin position="337"/>
        <end position="378"/>
    </location>
</feature>
<dbReference type="SMART" id="SM00757">
    <property type="entry name" value="CRA"/>
    <property type="match status" value="1"/>
</dbReference>
<dbReference type="PANTHER" id="PTHR12864">
    <property type="entry name" value="RAN BINDING PROTEIN 9-RELATED"/>
    <property type="match status" value="1"/>
</dbReference>
<evidence type="ECO:0000313" key="3">
    <source>
        <dbReference type="EMBL" id="KZT51169.1"/>
    </source>
</evidence>
<keyword evidence="4" id="KW-1185">Reference proteome</keyword>
<dbReference type="InterPro" id="IPR024964">
    <property type="entry name" value="CTLH/CRA"/>
</dbReference>
<dbReference type="AlphaFoldDB" id="A0A165CPW3"/>
<feature type="domain" description="CRA" evidence="2">
    <location>
        <begin position="182"/>
        <end position="284"/>
    </location>
</feature>
<accession>A0A165CPW3</accession>
<dbReference type="InterPro" id="IPR013144">
    <property type="entry name" value="CRA_dom"/>
</dbReference>
<dbReference type="InterPro" id="IPR006594">
    <property type="entry name" value="LisH"/>
</dbReference>
<evidence type="ECO:0000259" key="2">
    <source>
        <dbReference type="SMART" id="SM00757"/>
    </source>
</evidence>